<evidence type="ECO:0000313" key="1">
    <source>
        <dbReference type="EMBL" id="VEL22802.1"/>
    </source>
</evidence>
<name>A0A3S5CHY0_9PLAT</name>
<sequence>MLPDNYSNDSWTLVMTSPDEVLAHEGDELEAPREPNFISEVCCQYVIRSLLYSNSFTSRHVTGSIKHSLIMMTVSLD</sequence>
<dbReference type="Proteomes" id="UP000784294">
    <property type="component" value="Unassembled WGS sequence"/>
</dbReference>
<comment type="caution">
    <text evidence="1">The sequence shown here is derived from an EMBL/GenBank/DDBJ whole genome shotgun (WGS) entry which is preliminary data.</text>
</comment>
<dbReference type="EMBL" id="CAAALY010058453">
    <property type="protein sequence ID" value="VEL22802.1"/>
    <property type="molecule type" value="Genomic_DNA"/>
</dbReference>
<proteinExistence type="predicted"/>
<evidence type="ECO:0000313" key="2">
    <source>
        <dbReference type="Proteomes" id="UP000784294"/>
    </source>
</evidence>
<organism evidence="1 2">
    <name type="scientific">Protopolystoma xenopodis</name>
    <dbReference type="NCBI Taxonomy" id="117903"/>
    <lineage>
        <taxon>Eukaryota</taxon>
        <taxon>Metazoa</taxon>
        <taxon>Spiralia</taxon>
        <taxon>Lophotrochozoa</taxon>
        <taxon>Platyhelminthes</taxon>
        <taxon>Monogenea</taxon>
        <taxon>Polyopisthocotylea</taxon>
        <taxon>Polystomatidea</taxon>
        <taxon>Polystomatidae</taxon>
        <taxon>Protopolystoma</taxon>
    </lineage>
</organism>
<reference evidence="1" key="1">
    <citation type="submission" date="2018-11" db="EMBL/GenBank/DDBJ databases">
        <authorList>
            <consortium name="Pathogen Informatics"/>
        </authorList>
    </citation>
    <scope>NUCLEOTIDE SEQUENCE</scope>
</reference>
<accession>A0A3S5CHY0</accession>
<keyword evidence="2" id="KW-1185">Reference proteome</keyword>
<gene>
    <name evidence="1" type="ORF">PXEA_LOCUS16242</name>
</gene>
<dbReference type="AlphaFoldDB" id="A0A3S5CHY0"/>
<protein>
    <submittedName>
        <fullName evidence="1">Uncharacterized protein</fullName>
    </submittedName>
</protein>